<dbReference type="InterPro" id="IPR025427">
    <property type="entry name" value="DUF4160"/>
</dbReference>
<reference evidence="1 2" key="1">
    <citation type="submission" date="2019-08" db="EMBL/GenBank/DDBJ databases">
        <title>In-depth cultivation of the pig gut microbiome towards novel bacterial diversity and tailored functional studies.</title>
        <authorList>
            <person name="Wylensek D."/>
            <person name="Hitch T.C.A."/>
            <person name="Clavel T."/>
        </authorList>
    </citation>
    <scope>NUCLEOTIDE SEQUENCE [LARGE SCALE GENOMIC DNA]</scope>
    <source>
        <strain evidence="1 2">68-1-5</strain>
    </source>
</reference>
<protein>
    <submittedName>
        <fullName evidence="1">DUF4160 domain-containing protein</fullName>
    </submittedName>
</protein>
<evidence type="ECO:0000313" key="1">
    <source>
        <dbReference type="EMBL" id="MSR94474.1"/>
    </source>
</evidence>
<dbReference type="RefSeq" id="WP_154478172.1">
    <property type="nucleotide sequence ID" value="NZ_VULY01000018.1"/>
</dbReference>
<name>A0A6N7UTN1_9FIRM</name>
<comment type="caution">
    <text evidence="1">The sequence shown here is derived from an EMBL/GenBank/DDBJ whole genome shotgun (WGS) entry which is preliminary data.</text>
</comment>
<sequence length="124" mass="14905">METEGNFLFRKTGVFLRCYDLNLKMTECRQLQKVMVEWRKEEMPIISMFAGMKIYMNWNEHNPPHIHIFAQEGEALIDLRTGDLLEGILKGRRQRLVKRWVCLHQEELLQMWNAQEFIRIEPLG</sequence>
<dbReference type="Pfam" id="PF13711">
    <property type="entry name" value="DUF4160"/>
    <property type="match status" value="1"/>
</dbReference>
<dbReference type="EMBL" id="VULY01000018">
    <property type="protein sequence ID" value="MSR94474.1"/>
    <property type="molecule type" value="Genomic_DNA"/>
</dbReference>
<accession>A0A6N7UTN1</accession>
<proteinExistence type="predicted"/>
<dbReference type="Proteomes" id="UP000434409">
    <property type="component" value="Unassembled WGS sequence"/>
</dbReference>
<gene>
    <name evidence="1" type="ORF">FYJ34_09445</name>
</gene>
<keyword evidence="2" id="KW-1185">Reference proteome</keyword>
<dbReference type="AlphaFoldDB" id="A0A6N7UTN1"/>
<organism evidence="1 2">
    <name type="scientific">Suipraeoptans intestinalis</name>
    <dbReference type="NCBI Taxonomy" id="2606628"/>
    <lineage>
        <taxon>Bacteria</taxon>
        <taxon>Bacillati</taxon>
        <taxon>Bacillota</taxon>
        <taxon>Clostridia</taxon>
        <taxon>Lachnospirales</taxon>
        <taxon>Lachnospiraceae</taxon>
        <taxon>Suipraeoptans</taxon>
    </lineage>
</organism>
<evidence type="ECO:0000313" key="2">
    <source>
        <dbReference type="Proteomes" id="UP000434409"/>
    </source>
</evidence>